<name>A0A0T9JIU0_YERPU</name>
<gene>
    <name evidence="2" type="ORF">NCTC8580_00182</name>
</gene>
<feature type="transmembrane region" description="Helical" evidence="1">
    <location>
        <begin position="7"/>
        <end position="29"/>
    </location>
</feature>
<dbReference type="AlphaFoldDB" id="A0A0T9JIU0"/>
<evidence type="ECO:0000313" key="2">
    <source>
        <dbReference type="EMBL" id="SUP80141.1"/>
    </source>
</evidence>
<keyword evidence="1" id="KW-0812">Transmembrane</keyword>
<reference evidence="2 3" key="1">
    <citation type="submission" date="2018-06" db="EMBL/GenBank/DDBJ databases">
        <authorList>
            <consortium name="Pathogen Informatics"/>
            <person name="Doyle S."/>
        </authorList>
    </citation>
    <scope>NUCLEOTIDE SEQUENCE [LARGE SCALE GENOMIC DNA]</scope>
    <source>
        <strain evidence="2 3">NCTC8580</strain>
    </source>
</reference>
<dbReference type="EMBL" id="UHJC01000001">
    <property type="protein sequence ID" value="SUP80141.1"/>
    <property type="molecule type" value="Genomic_DNA"/>
</dbReference>
<keyword evidence="1" id="KW-0472">Membrane</keyword>
<feature type="transmembrane region" description="Helical" evidence="1">
    <location>
        <begin position="35"/>
        <end position="54"/>
    </location>
</feature>
<evidence type="ECO:0000256" key="1">
    <source>
        <dbReference type="SAM" id="Phobius"/>
    </source>
</evidence>
<dbReference type="Proteomes" id="UP000255087">
    <property type="component" value="Unassembled WGS sequence"/>
</dbReference>
<keyword evidence="1" id="KW-1133">Transmembrane helix</keyword>
<evidence type="ECO:0000313" key="3">
    <source>
        <dbReference type="Proteomes" id="UP000255087"/>
    </source>
</evidence>
<dbReference type="RefSeq" id="WP_073990702.1">
    <property type="nucleotide sequence ID" value="NZ_CPWG01000016.1"/>
</dbReference>
<sequence length="60" mass="7280">MKLPYRVLIDLLFIALAMLFFMFFIYLSGKVPEFFMMYVVYGGFCLSFYFSYLLRKIFIT</sequence>
<accession>A0A0T9JIU0</accession>
<proteinExistence type="predicted"/>
<organism evidence="2 3">
    <name type="scientific">Yersinia pseudotuberculosis</name>
    <dbReference type="NCBI Taxonomy" id="633"/>
    <lineage>
        <taxon>Bacteria</taxon>
        <taxon>Pseudomonadati</taxon>
        <taxon>Pseudomonadota</taxon>
        <taxon>Gammaproteobacteria</taxon>
        <taxon>Enterobacterales</taxon>
        <taxon>Yersiniaceae</taxon>
        <taxon>Yersinia</taxon>
    </lineage>
</organism>
<protein>
    <submittedName>
        <fullName evidence="2">Uncharacterized protein</fullName>
    </submittedName>
</protein>